<dbReference type="KEGG" id="psoj:PHYSODRAFT_386744"/>
<feature type="non-terminal residue" evidence="1">
    <location>
        <position position="1"/>
    </location>
</feature>
<evidence type="ECO:0000313" key="2">
    <source>
        <dbReference type="Proteomes" id="UP000002640"/>
    </source>
</evidence>
<dbReference type="GeneID" id="20650951"/>
<name>G5AGL2_PHYSP</name>
<dbReference type="EMBL" id="JH159167">
    <property type="protein sequence ID" value="EGZ05292.1"/>
    <property type="molecule type" value="Genomic_DNA"/>
</dbReference>
<dbReference type="InParanoid" id="G5AGL2"/>
<dbReference type="Proteomes" id="UP000002640">
    <property type="component" value="Unassembled WGS sequence"/>
</dbReference>
<keyword evidence="2" id="KW-1185">Reference proteome</keyword>
<feature type="non-terminal residue" evidence="1">
    <location>
        <position position="149"/>
    </location>
</feature>
<proteinExistence type="predicted"/>
<organism evidence="1 2">
    <name type="scientific">Phytophthora sojae (strain P6497)</name>
    <name type="common">Soybean stem and root rot agent</name>
    <name type="synonym">Phytophthora megasperma f. sp. glycines</name>
    <dbReference type="NCBI Taxonomy" id="1094619"/>
    <lineage>
        <taxon>Eukaryota</taxon>
        <taxon>Sar</taxon>
        <taxon>Stramenopiles</taxon>
        <taxon>Oomycota</taxon>
        <taxon>Peronosporomycetes</taxon>
        <taxon>Peronosporales</taxon>
        <taxon>Peronosporaceae</taxon>
        <taxon>Phytophthora</taxon>
    </lineage>
</organism>
<sequence length="149" mass="17280">LSFSHFIQYKRYYVPGVRLKRTAEDVCDCCVRLDILLQQPDISEEEREVVLLEKRTHLNEAIAQRRFVSNFVKDYTALHAPQQILPNQVIPHTIDDSTVVQIQAEDYGGGISMPYYALCRPSADYFNCNLMIQNFVIADITNEQNNVYF</sequence>
<dbReference type="AlphaFoldDB" id="G5AGL2"/>
<protein>
    <submittedName>
        <fullName evidence="1">Uncharacterized protein</fullName>
    </submittedName>
</protein>
<accession>G5AGL2</accession>
<dbReference type="RefSeq" id="XP_009539213.1">
    <property type="nucleotide sequence ID" value="XM_009540918.1"/>
</dbReference>
<reference evidence="1 2" key="1">
    <citation type="journal article" date="2006" name="Science">
        <title>Phytophthora genome sequences uncover evolutionary origins and mechanisms of pathogenesis.</title>
        <authorList>
            <person name="Tyler B.M."/>
            <person name="Tripathy S."/>
            <person name="Zhang X."/>
            <person name="Dehal P."/>
            <person name="Jiang R.H."/>
            <person name="Aerts A."/>
            <person name="Arredondo F.D."/>
            <person name="Baxter L."/>
            <person name="Bensasson D."/>
            <person name="Beynon J.L."/>
            <person name="Chapman J."/>
            <person name="Damasceno C.M."/>
            <person name="Dorrance A.E."/>
            <person name="Dou D."/>
            <person name="Dickerman A.W."/>
            <person name="Dubchak I.L."/>
            <person name="Garbelotto M."/>
            <person name="Gijzen M."/>
            <person name="Gordon S.G."/>
            <person name="Govers F."/>
            <person name="Grunwald N.J."/>
            <person name="Huang W."/>
            <person name="Ivors K.L."/>
            <person name="Jones R.W."/>
            <person name="Kamoun S."/>
            <person name="Krampis K."/>
            <person name="Lamour K.H."/>
            <person name="Lee M.K."/>
            <person name="McDonald W.H."/>
            <person name="Medina M."/>
            <person name="Meijer H.J."/>
            <person name="Nordberg E.K."/>
            <person name="Maclean D.J."/>
            <person name="Ospina-Giraldo M.D."/>
            <person name="Morris P.F."/>
            <person name="Phuntumart V."/>
            <person name="Putnam N.H."/>
            <person name="Rash S."/>
            <person name="Rose J.K."/>
            <person name="Sakihama Y."/>
            <person name="Salamov A.A."/>
            <person name="Savidor A."/>
            <person name="Scheuring C.F."/>
            <person name="Smith B.M."/>
            <person name="Sobral B.W."/>
            <person name="Terry A."/>
            <person name="Torto-Alalibo T.A."/>
            <person name="Win J."/>
            <person name="Xu Z."/>
            <person name="Zhang H."/>
            <person name="Grigoriev I.V."/>
            <person name="Rokhsar D.S."/>
            <person name="Boore J.L."/>
        </authorList>
    </citation>
    <scope>NUCLEOTIDE SEQUENCE [LARGE SCALE GENOMIC DNA]</scope>
    <source>
        <strain evidence="1 2">P6497</strain>
    </source>
</reference>
<evidence type="ECO:0000313" key="1">
    <source>
        <dbReference type="EMBL" id="EGZ05292.1"/>
    </source>
</evidence>
<gene>
    <name evidence="1" type="ORF">PHYSODRAFT_386744</name>
</gene>